<proteinExistence type="predicted"/>
<protein>
    <submittedName>
        <fullName evidence="1">Uncharacterized protein</fullName>
    </submittedName>
</protein>
<gene>
    <name evidence="1" type="ORF">EDS130_LOCUS20873</name>
</gene>
<organism evidence="1 2">
    <name type="scientific">Adineta ricciae</name>
    <name type="common">Rotifer</name>
    <dbReference type="NCBI Taxonomy" id="249248"/>
    <lineage>
        <taxon>Eukaryota</taxon>
        <taxon>Metazoa</taxon>
        <taxon>Spiralia</taxon>
        <taxon>Gnathifera</taxon>
        <taxon>Rotifera</taxon>
        <taxon>Eurotatoria</taxon>
        <taxon>Bdelloidea</taxon>
        <taxon>Adinetida</taxon>
        <taxon>Adinetidae</taxon>
        <taxon>Adineta</taxon>
    </lineage>
</organism>
<sequence length="77" mass="8754">MSLRAIPIERPKHAAPFRPIKKLSLYRCKSIDGKFSIAWHSTRVDRNESTGLARTYSHVRVTMKGWAKVCGRSKGVN</sequence>
<dbReference type="Proteomes" id="UP000663852">
    <property type="component" value="Unassembled WGS sequence"/>
</dbReference>
<name>A0A814QBB4_ADIRI</name>
<evidence type="ECO:0000313" key="2">
    <source>
        <dbReference type="Proteomes" id="UP000663852"/>
    </source>
</evidence>
<evidence type="ECO:0000313" key="1">
    <source>
        <dbReference type="EMBL" id="CAF1117617.1"/>
    </source>
</evidence>
<reference evidence="1" key="1">
    <citation type="submission" date="2021-02" db="EMBL/GenBank/DDBJ databases">
        <authorList>
            <person name="Nowell W R."/>
        </authorList>
    </citation>
    <scope>NUCLEOTIDE SEQUENCE</scope>
</reference>
<dbReference type="AlphaFoldDB" id="A0A814QBB4"/>
<dbReference type="EMBL" id="CAJNOJ010000103">
    <property type="protein sequence ID" value="CAF1117617.1"/>
    <property type="molecule type" value="Genomic_DNA"/>
</dbReference>
<comment type="caution">
    <text evidence="1">The sequence shown here is derived from an EMBL/GenBank/DDBJ whole genome shotgun (WGS) entry which is preliminary data.</text>
</comment>
<accession>A0A814QBB4</accession>